<keyword evidence="1" id="KW-1133">Transmembrane helix</keyword>
<dbReference type="KEGG" id="dae:Dtox_0936"/>
<organism evidence="2 3">
    <name type="scientific">Desulfofarcimen acetoxidans (strain ATCC 49208 / DSM 771 / KCTC 5769 / VKM B-1644 / 5575)</name>
    <name type="common">Desulfotomaculum acetoxidans</name>
    <dbReference type="NCBI Taxonomy" id="485916"/>
    <lineage>
        <taxon>Bacteria</taxon>
        <taxon>Bacillati</taxon>
        <taxon>Bacillota</taxon>
        <taxon>Clostridia</taxon>
        <taxon>Eubacteriales</taxon>
        <taxon>Peptococcaceae</taxon>
        <taxon>Desulfofarcimen</taxon>
    </lineage>
</organism>
<keyword evidence="3" id="KW-1185">Reference proteome</keyword>
<evidence type="ECO:0000256" key="1">
    <source>
        <dbReference type="SAM" id="Phobius"/>
    </source>
</evidence>
<dbReference type="EMBL" id="CP001720">
    <property type="protein sequence ID" value="ACV61829.1"/>
    <property type="molecule type" value="Genomic_DNA"/>
</dbReference>
<accession>C8W362</accession>
<protein>
    <submittedName>
        <fullName evidence="2">Uncharacterized protein</fullName>
    </submittedName>
</protein>
<proteinExistence type="predicted"/>
<gene>
    <name evidence="2" type="ordered locus">Dtox_0936</name>
</gene>
<keyword evidence="1" id="KW-0472">Membrane</keyword>
<dbReference type="AlphaFoldDB" id="C8W362"/>
<name>C8W362_DESAS</name>
<evidence type="ECO:0000313" key="2">
    <source>
        <dbReference type="EMBL" id="ACV61829.1"/>
    </source>
</evidence>
<sequence>MDNIELAERFCNGEIALNDDELDAAAGGNALIGIILQFIILYLDIFVFIRHS</sequence>
<keyword evidence="1" id="KW-0812">Transmembrane</keyword>
<dbReference type="STRING" id="485916.Dtox_0936"/>
<reference evidence="2 3" key="1">
    <citation type="journal article" date="2009" name="Stand. Genomic Sci.">
        <title>Complete genome sequence of Desulfotomaculum acetoxidans type strain (5575).</title>
        <authorList>
            <person name="Spring S."/>
            <person name="Lapidus A."/>
            <person name="Schroder M."/>
            <person name="Gleim D."/>
            <person name="Sims D."/>
            <person name="Meincke L."/>
            <person name="Glavina Del Rio T."/>
            <person name="Tice H."/>
            <person name="Copeland A."/>
            <person name="Cheng J.F."/>
            <person name="Lucas S."/>
            <person name="Chen F."/>
            <person name="Nolan M."/>
            <person name="Bruce D."/>
            <person name="Goodwin L."/>
            <person name="Pitluck S."/>
            <person name="Ivanova N."/>
            <person name="Mavromatis K."/>
            <person name="Mikhailova N."/>
            <person name="Pati A."/>
            <person name="Chen A."/>
            <person name="Palaniappan K."/>
            <person name="Land M."/>
            <person name="Hauser L."/>
            <person name="Chang Y.J."/>
            <person name="Jeffries C.D."/>
            <person name="Chain P."/>
            <person name="Saunders E."/>
            <person name="Brettin T."/>
            <person name="Detter J.C."/>
            <person name="Goker M."/>
            <person name="Bristow J."/>
            <person name="Eisen J.A."/>
            <person name="Markowitz V."/>
            <person name="Hugenholtz P."/>
            <person name="Kyrpides N.C."/>
            <person name="Klenk H.P."/>
            <person name="Han C."/>
        </authorList>
    </citation>
    <scope>NUCLEOTIDE SEQUENCE [LARGE SCALE GENOMIC DNA]</scope>
    <source>
        <strain evidence="3">ATCC 49208 / DSM 771 / VKM B-1644</strain>
    </source>
</reference>
<dbReference type="HOGENOM" id="CLU_3079107_0_0_9"/>
<evidence type="ECO:0000313" key="3">
    <source>
        <dbReference type="Proteomes" id="UP000002217"/>
    </source>
</evidence>
<dbReference type="Proteomes" id="UP000002217">
    <property type="component" value="Chromosome"/>
</dbReference>
<feature type="transmembrane region" description="Helical" evidence="1">
    <location>
        <begin position="30"/>
        <end position="49"/>
    </location>
</feature>